<dbReference type="InterPro" id="IPR001005">
    <property type="entry name" value="SANT/Myb"/>
</dbReference>
<dbReference type="GO" id="GO:0005634">
    <property type="term" value="C:nucleus"/>
    <property type="evidence" value="ECO:0007669"/>
    <property type="project" value="UniProtKB-SubCell"/>
</dbReference>
<dbReference type="FunFam" id="1.10.10.60:FF:000007">
    <property type="entry name" value="Two-component response regulator"/>
    <property type="match status" value="1"/>
</dbReference>
<feature type="region of interest" description="Disordered" evidence="7">
    <location>
        <begin position="1084"/>
        <end position="1121"/>
    </location>
</feature>
<feature type="compositionally biased region" description="Basic and acidic residues" evidence="7">
    <location>
        <begin position="1092"/>
        <end position="1102"/>
    </location>
</feature>
<evidence type="ECO:0000256" key="1">
    <source>
        <dbReference type="ARBA" id="ARBA00004123"/>
    </source>
</evidence>
<keyword evidence="4" id="KW-0238">DNA-binding</keyword>
<keyword evidence="6" id="KW-0539">Nucleus</keyword>
<dbReference type="InterPro" id="IPR022175">
    <property type="entry name" value="BCAS3_dom"/>
</dbReference>
<feature type="region of interest" description="Disordered" evidence="7">
    <location>
        <begin position="703"/>
        <end position="728"/>
    </location>
</feature>
<sequence>MTRGKGKNGLLPSSLRIISSCLKTVSSNAGTVASSVRSAGASVAGSIASPTEDEKDQVPFGGLSFWGVLLWERASINANCSMDRVLALKFLDYPVMRIFYAAHFQLVLWAGFDKLELGPSSFKHVLLLGYSNGFQVLDVEDAASVCELVSKRDGPVTFLQMQPTPISSEVTEGFRASHPMLLVVAGDETNGSGVVQGGRLSALIRENSSEPQAGSCVSTPTVVRFYSLKSHSYIHVLRFRSAVYIVRCSSRIVAVALAAQIYCFDAVTLENKFSVLTYPLQGAAGVNIGCGPMAVGPRWLAYASNNPLISNTGRLSPQNLTPSPGVSPSTSPSSGNLVARYAMESSKTLAAGIINLGDMGYKTLSKYCQELLPDGSNSPLSSSVGRRSGRFQTMTHPSEPDNAGMVVIKDFVSKEVISQFRAHSSPISALCFDPSGTLLVTASVHGHNINIFRIMPTRVQNSSNPACYDWTSSHVHLYKLYRGLTAAVIQDISFSHYSQWISIVSSRGTSHIYVLSPFGGDASLQPQTINGEGPVLTPNLTSPWWSASCCMIHQQLHPPPSPITYSVISRIKNFNSGWLNTVSNVAASAAGKASVPSGAIAAVFYNSLYHDSIPGTGKENFLEHILVYSPSGHVVQHELLPSSLVESTDSSLKAVPAPLFQAQDEELRVNSEPVQWWDVCRRSNWPEREENICQVILYSQQNSEKIPDPGDSEDNGTSYAMSSASGASGAESVRSERSHWFISNAEVQINSGKIPIWQKSKICFCIITPSGAGEVFATDYTGGEIEIEKLHFDEVEVRRKDLLPVFEQFRGFQSQGTDRVGRTSSSVSCQGKYEFSRNTANHSFKTSSRSDFGTRPTSGLLDFDDPASGKPAILPSTQTAFPSESSHGSSSIIRNDVAALSETKPSTAPIRCSKDYMQLHANQSPSYFIEDGCVDTGVSGRSNSVPCNGRLADDEDGGKVPKLYISSNHADHAERSDSNNSVEYVQYFDEGYCKVSELDDCRELTEAVDADSNSSHCEREKPDEDGDNNDEMVGGVFAFCEEVISGDTEQEQLPSPHELVPLSQCLIAPDLAIAFDIPSSSSAAASSFTPSADHRLPGRQDETDLDAFGGGGEEDPEQPRTLKRPRLVWTPQLHKRFVDAVAHLGIANAVPKTIMQIMGVEGLTRENVASHLQKYRLYLKRVQMQGLAAAAANPSPSPATHPFLGPAAPTADPCLPYMPVAMLQQHHEKMDPMQQYYYHQNQLGHFGPGLLSRPAQAPHVARQTEGIRPGMVFMPAPAHFPPLPNDLDWRRKGEDDADNGGSRNKELTLFPTG</sequence>
<dbReference type="Gene3D" id="2.130.10.10">
    <property type="entry name" value="YVTN repeat-like/Quinoprotein amine dehydrogenase"/>
    <property type="match status" value="1"/>
</dbReference>
<feature type="region of interest" description="Disordered" evidence="7">
    <location>
        <begin position="843"/>
        <end position="890"/>
    </location>
</feature>
<dbReference type="SUPFAM" id="SSF50978">
    <property type="entry name" value="WD40 repeat-like"/>
    <property type="match status" value="1"/>
</dbReference>
<dbReference type="GO" id="GO:0000407">
    <property type="term" value="C:phagophore assembly site"/>
    <property type="evidence" value="ECO:0007669"/>
    <property type="project" value="UniProtKB-SubCell"/>
</dbReference>
<dbReference type="PANTHER" id="PTHR13268:SF0">
    <property type="entry name" value="BCAS3 MICROTUBULE ASSOCIATED CELL MIGRATION FACTOR"/>
    <property type="match status" value="1"/>
</dbReference>
<evidence type="ECO:0000256" key="5">
    <source>
        <dbReference type="ARBA" id="ARBA00023163"/>
    </source>
</evidence>
<dbReference type="InterPro" id="IPR048382">
    <property type="entry name" value="BCAS3_WD40"/>
</dbReference>
<dbReference type="InterPro" id="IPR017930">
    <property type="entry name" value="Myb_dom"/>
</dbReference>
<keyword evidence="5" id="KW-0804">Transcription</keyword>
<dbReference type="NCBIfam" id="TIGR01557">
    <property type="entry name" value="myb_SHAQKYF"/>
    <property type="match status" value="1"/>
</dbReference>
<feature type="region of interest" description="Disordered" evidence="7">
    <location>
        <begin position="1282"/>
        <end position="1313"/>
    </location>
</feature>
<proteinExistence type="predicted"/>
<dbReference type="Proteomes" id="UP000734854">
    <property type="component" value="Unassembled WGS sequence"/>
</dbReference>
<feature type="compositionally biased region" description="Low complexity" evidence="7">
    <location>
        <begin position="716"/>
        <end position="728"/>
    </location>
</feature>
<accession>A0A8J5G9N8</accession>
<dbReference type="SUPFAM" id="SSF46689">
    <property type="entry name" value="Homeodomain-like"/>
    <property type="match status" value="1"/>
</dbReference>
<gene>
    <name evidence="9" type="ORF">ZIOFF_035396</name>
</gene>
<comment type="caution">
    <text evidence="9">The sequence shown here is derived from an EMBL/GenBank/DDBJ whole genome shotgun (WGS) entry which is preliminary data.</text>
</comment>
<evidence type="ECO:0000313" key="10">
    <source>
        <dbReference type="Proteomes" id="UP000734854"/>
    </source>
</evidence>
<evidence type="ECO:0000313" key="9">
    <source>
        <dbReference type="EMBL" id="KAG6503106.1"/>
    </source>
</evidence>
<dbReference type="PANTHER" id="PTHR13268">
    <property type="entry name" value="BREAST CARCINOMA AMPLIFIED SEQUENCE 3"/>
    <property type="match status" value="1"/>
</dbReference>
<protein>
    <recommendedName>
        <fullName evidence="8">HTH myb-type domain-containing protein</fullName>
    </recommendedName>
</protein>
<evidence type="ECO:0000256" key="7">
    <source>
        <dbReference type="SAM" id="MobiDB-lite"/>
    </source>
</evidence>
<dbReference type="SMART" id="SM00320">
    <property type="entry name" value="WD40"/>
    <property type="match status" value="1"/>
</dbReference>
<dbReference type="InterPro" id="IPR036322">
    <property type="entry name" value="WD40_repeat_dom_sf"/>
</dbReference>
<dbReference type="PROSITE" id="PS51294">
    <property type="entry name" value="HTH_MYB"/>
    <property type="match status" value="1"/>
</dbReference>
<evidence type="ECO:0000256" key="4">
    <source>
        <dbReference type="ARBA" id="ARBA00023125"/>
    </source>
</evidence>
<dbReference type="Pfam" id="PF00249">
    <property type="entry name" value="Myb_DNA-binding"/>
    <property type="match status" value="1"/>
</dbReference>
<dbReference type="Pfam" id="PF12490">
    <property type="entry name" value="BCAS3"/>
    <property type="match status" value="1"/>
</dbReference>
<name>A0A8J5G9N8_ZINOF</name>
<feature type="region of interest" description="Disordered" evidence="7">
    <location>
        <begin position="1007"/>
        <end position="1030"/>
    </location>
</feature>
<dbReference type="EMBL" id="JACMSC010000010">
    <property type="protein sequence ID" value="KAG6503106.1"/>
    <property type="molecule type" value="Genomic_DNA"/>
</dbReference>
<feature type="compositionally biased region" description="Low complexity" evidence="7">
    <location>
        <begin position="321"/>
        <end position="332"/>
    </location>
</feature>
<evidence type="ECO:0000256" key="2">
    <source>
        <dbReference type="ARBA" id="ARBA00004329"/>
    </source>
</evidence>
<dbReference type="GO" id="GO:0042594">
    <property type="term" value="P:response to starvation"/>
    <property type="evidence" value="ECO:0007669"/>
    <property type="project" value="TreeGrafter"/>
</dbReference>
<feature type="region of interest" description="Disordered" evidence="7">
    <location>
        <begin position="378"/>
        <end position="399"/>
    </location>
</feature>
<dbReference type="GO" id="GO:0006914">
    <property type="term" value="P:autophagy"/>
    <property type="evidence" value="ECO:0007669"/>
    <property type="project" value="InterPro"/>
</dbReference>
<dbReference type="InterPro" id="IPR006447">
    <property type="entry name" value="Myb_dom_plants"/>
</dbReference>
<dbReference type="InterPro" id="IPR045142">
    <property type="entry name" value="BCAS3-like"/>
</dbReference>
<comment type="subcellular location">
    <subcellularLocation>
        <location evidence="1">Nucleus</location>
    </subcellularLocation>
    <subcellularLocation>
        <location evidence="2">Preautophagosomal structure</location>
    </subcellularLocation>
</comment>
<dbReference type="InterPro" id="IPR009057">
    <property type="entry name" value="Homeodomain-like_sf"/>
</dbReference>
<keyword evidence="3" id="KW-0805">Transcription regulation</keyword>
<dbReference type="InterPro" id="IPR001680">
    <property type="entry name" value="WD40_rpt"/>
</dbReference>
<dbReference type="Gene3D" id="1.10.10.60">
    <property type="entry name" value="Homeodomain-like"/>
    <property type="match status" value="1"/>
</dbReference>
<dbReference type="GO" id="GO:0003677">
    <property type="term" value="F:DNA binding"/>
    <property type="evidence" value="ECO:0007669"/>
    <property type="project" value="UniProtKB-KW"/>
</dbReference>
<evidence type="ECO:0000259" key="8">
    <source>
        <dbReference type="PROSITE" id="PS51294"/>
    </source>
</evidence>
<evidence type="ECO:0000256" key="6">
    <source>
        <dbReference type="ARBA" id="ARBA00023242"/>
    </source>
</evidence>
<feature type="region of interest" description="Disordered" evidence="7">
    <location>
        <begin position="313"/>
        <end position="332"/>
    </location>
</feature>
<dbReference type="Pfam" id="PF21034">
    <property type="entry name" value="BCAS3_WD40"/>
    <property type="match status" value="1"/>
</dbReference>
<evidence type="ECO:0000256" key="3">
    <source>
        <dbReference type="ARBA" id="ARBA00023015"/>
    </source>
</evidence>
<reference evidence="9 10" key="1">
    <citation type="submission" date="2020-08" db="EMBL/GenBank/DDBJ databases">
        <title>Plant Genome Project.</title>
        <authorList>
            <person name="Zhang R.-G."/>
        </authorList>
    </citation>
    <scope>NUCLEOTIDE SEQUENCE [LARGE SCALE GENOMIC DNA]</scope>
    <source>
        <tissue evidence="9">Rhizome</tissue>
    </source>
</reference>
<feature type="domain" description="HTH myb-type" evidence="8">
    <location>
        <begin position="1129"/>
        <end position="1180"/>
    </location>
</feature>
<keyword evidence="10" id="KW-1185">Reference proteome</keyword>
<dbReference type="InterPro" id="IPR015943">
    <property type="entry name" value="WD40/YVTN_repeat-like_dom_sf"/>
</dbReference>
<organism evidence="9 10">
    <name type="scientific">Zingiber officinale</name>
    <name type="common">Ginger</name>
    <name type="synonym">Amomum zingiber</name>
    <dbReference type="NCBI Taxonomy" id="94328"/>
    <lineage>
        <taxon>Eukaryota</taxon>
        <taxon>Viridiplantae</taxon>
        <taxon>Streptophyta</taxon>
        <taxon>Embryophyta</taxon>
        <taxon>Tracheophyta</taxon>
        <taxon>Spermatophyta</taxon>
        <taxon>Magnoliopsida</taxon>
        <taxon>Liliopsida</taxon>
        <taxon>Zingiberales</taxon>
        <taxon>Zingiberaceae</taxon>
        <taxon>Zingiber</taxon>
    </lineage>
</organism>
<feature type="compositionally biased region" description="Polar residues" evidence="7">
    <location>
        <begin position="843"/>
        <end position="857"/>
    </location>
</feature>
<feature type="compositionally biased region" description="Polar residues" evidence="7">
    <location>
        <begin position="378"/>
        <end position="396"/>
    </location>
</feature>